<protein>
    <submittedName>
        <fullName evidence="2">Copper chaperone</fullName>
    </submittedName>
</protein>
<evidence type="ECO:0000259" key="1">
    <source>
        <dbReference type="PROSITE" id="PS50846"/>
    </source>
</evidence>
<proteinExistence type="predicted"/>
<dbReference type="InterPro" id="IPR036163">
    <property type="entry name" value="HMA_dom_sf"/>
</dbReference>
<dbReference type="CDD" id="cd00371">
    <property type="entry name" value="HMA"/>
    <property type="match status" value="1"/>
</dbReference>
<dbReference type="SUPFAM" id="SSF55008">
    <property type="entry name" value="HMA, heavy metal-associated domain"/>
    <property type="match status" value="1"/>
</dbReference>
<name>A0A411Z4K2_9RHOB</name>
<sequence length="64" mass="6662">MTLLSVPDMSCGHCKTSVEAALTPLAKTVTVDLPARRVTVEGGDDQQLINALDAIGFPAQIIPA</sequence>
<dbReference type="EMBL" id="QWEY01000003">
    <property type="protein sequence ID" value="RGP37980.1"/>
    <property type="molecule type" value="Genomic_DNA"/>
</dbReference>
<reference evidence="2 3" key="1">
    <citation type="submission" date="2018-08" db="EMBL/GenBank/DDBJ databases">
        <title>Flavobacterium tibetense sp. nov., isolated from a wetland YonghuCo on Tibetan Plateau.</title>
        <authorList>
            <person name="Phurbu D."/>
            <person name="Lu H."/>
            <person name="Xing P."/>
        </authorList>
    </citation>
    <scope>NUCLEOTIDE SEQUENCE [LARGE SCALE GENOMIC DNA]</scope>
    <source>
        <strain evidence="2 3">DJC</strain>
    </source>
</reference>
<evidence type="ECO:0000313" key="2">
    <source>
        <dbReference type="EMBL" id="RGP37980.1"/>
    </source>
</evidence>
<evidence type="ECO:0000313" key="3">
    <source>
        <dbReference type="Proteomes" id="UP000284547"/>
    </source>
</evidence>
<dbReference type="InterPro" id="IPR006121">
    <property type="entry name" value="HMA_dom"/>
</dbReference>
<dbReference type="GO" id="GO:0046872">
    <property type="term" value="F:metal ion binding"/>
    <property type="evidence" value="ECO:0007669"/>
    <property type="project" value="InterPro"/>
</dbReference>
<organism evidence="2 3">
    <name type="scientific">Pseudotabrizicola alkalilacus</name>
    <dbReference type="NCBI Taxonomy" id="2305252"/>
    <lineage>
        <taxon>Bacteria</taxon>
        <taxon>Pseudomonadati</taxon>
        <taxon>Pseudomonadota</taxon>
        <taxon>Alphaproteobacteria</taxon>
        <taxon>Rhodobacterales</taxon>
        <taxon>Paracoccaceae</taxon>
        <taxon>Pseudotabrizicola</taxon>
    </lineage>
</organism>
<dbReference type="OrthoDB" id="9801832at2"/>
<dbReference type="Pfam" id="PF00403">
    <property type="entry name" value="HMA"/>
    <property type="match status" value="1"/>
</dbReference>
<gene>
    <name evidence="2" type="ORF">D1012_07605</name>
</gene>
<dbReference type="RefSeq" id="WP_118151153.1">
    <property type="nucleotide sequence ID" value="NZ_QWEY01000003.1"/>
</dbReference>
<dbReference type="PROSITE" id="PS50846">
    <property type="entry name" value="HMA_2"/>
    <property type="match status" value="1"/>
</dbReference>
<feature type="domain" description="HMA" evidence="1">
    <location>
        <begin position="1"/>
        <end position="60"/>
    </location>
</feature>
<keyword evidence="3" id="KW-1185">Reference proteome</keyword>
<dbReference type="Gene3D" id="3.30.70.100">
    <property type="match status" value="1"/>
</dbReference>
<comment type="caution">
    <text evidence="2">The sequence shown here is derived from an EMBL/GenBank/DDBJ whole genome shotgun (WGS) entry which is preliminary data.</text>
</comment>
<dbReference type="AlphaFoldDB" id="A0A411Z4K2"/>
<accession>A0A411Z4K2</accession>
<dbReference type="Proteomes" id="UP000284547">
    <property type="component" value="Unassembled WGS sequence"/>
</dbReference>